<evidence type="ECO:0000256" key="2">
    <source>
        <dbReference type="SAM" id="SignalP"/>
    </source>
</evidence>
<feature type="compositionally biased region" description="Low complexity" evidence="1">
    <location>
        <begin position="93"/>
        <end position="108"/>
    </location>
</feature>
<proteinExistence type="predicted"/>
<sequence>MFRKILVTAAMLAAFGHAYAAVDVNTANEDALRGIKGIGAAKAKAILDERAAHGPFKDPADLGARVKGLGGHTVERLQAEGLAVGPAGAATGAQTAAAGQTKGAPAAGNTQKSSATVAVKK</sequence>
<dbReference type="Proteomes" id="UP000254875">
    <property type="component" value="Unassembled WGS sequence"/>
</dbReference>
<feature type="region of interest" description="Disordered" evidence="1">
    <location>
        <begin position="93"/>
        <end position="121"/>
    </location>
</feature>
<protein>
    <submittedName>
        <fullName evidence="3">Competence protein ComE</fullName>
    </submittedName>
</protein>
<dbReference type="SUPFAM" id="SSF47781">
    <property type="entry name" value="RuvA domain 2-like"/>
    <property type="match status" value="1"/>
</dbReference>
<evidence type="ECO:0000313" key="4">
    <source>
        <dbReference type="Proteomes" id="UP000254875"/>
    </source>
</evidence>
<comment type="caution">
    <text evidence="3">The sequence shown here is derived from an EMBL/GenBank/DDBJ whole genome shotgun (WGS) entry which is preliminary data.</text>
</comment>
<dbReference type="Gene3D" id="1.10.150.280">
    <property type="entry name" value="AF1531-like domain"/>
    <property type="match status" value="1"/>
</dbReference>
<dbReference type="InterPro" id="IPR051675">
    <property type="entry name" value="Endo/Exo/Phosphatase_dom_1"/>
</dbReference>
<feature type="compositionally biased region" description="Polar residues" evidence="1">
    <location>
        <begin position="109"/>
        <end position="121"/>
    </location>
</feature>
<accession>A0A370NFI1</accession>
<dbReference type="InterPro" id="IPR010994">
    <property type="entry name" value="RuvA_2-like"/>
</dbReference>
<gene>
    <name evidence="3" type="ORF">DLM46_00055</name>
</gene>
<feature type="signal peptide" evidence="2">
    <location>
        <begin position="1"/>
        <end position="20"/>
    </location>
</feature>
<dbReference type="EMBL" id="QHKS01000001">
    <property type="protein sequence ID" value="RDK04325.1"/>
    <property type="molecule type" value="Genomic_DNA"/>
</dbReference>
<name>A0A370NFI1_9BURK</name>
<dbReference type="PANTHER" id="PTHR21180">
    <property type="entry name" value="ENDONUCLEASE/EXONUCLEASE/PHOSPHATASE FAMILY DOMAIN-CONTAINING PROTEIN 1"/>
    <property type="match status" value="1"/>
</dbReference>
<reference evidence="4" key="1">
    <citation type="submission" date="2018-05" db="EMBL/GenBank/DDBJ databases">
        <authorList>
            <person name="Feng T."/>
        </authorList>
    </citation>
    <scope>NUCLEOTIDE SEQUENCE [LARGE SCALE GENOMIC DNA]</scope>
    <source>
        <strain evidence="4">S27</strain>
    </source>
</reference>
<dbReference type="OrthoDB" id="8687931at2"/>
<dbReference type="GO" id="GO:0015628">
    <property type="term" value="P:protein secretion by the type II secretion system"/>
    <property type="evidence" value="ECO:0007669"/>
    <property type="project" value="TreeGrafter"/>
</dbReference>
<dbReference type="GO" id="GO:0015627">
    <property type="term" value="C:type II protein secretion system complex"/>
    <property type="evidence" value="ECO:0007669"/>
    <property type="project" value="TreeGrafter"/>
</dbReference>
<dbReference type="PANTHER" id="PTHR21180:SF32">
    <property type="entry name" value="ENDONUCLEASE_EXONUCLEASE_PHOSPHATASE FAMILY DOMAIN-CONTAINING PROTEIN 1"/>
    <property type="match status" value="1"/>
</dbReference>
<feature type="chain" id="PRO_5016926733" evidence="2">
    <location>
        <begin position="21"/>
        <end position="121"/>
    </location>
</feature>
<keyword evidence="2" id="KW-0732">Signal</keyword>
<keyword evidence="4" id="KW-1185">Reference proteome</keyword>
<organism evidence="3 4">
    <name type="scientific">Paraburkholderia lacunae</name>
    <dbReference type="NCBI Taxonomy" id="2211104"/>
    <lineage>
        <taxon>Bacteria</taxon>
        <taxon>Pseudomonadati</taxon>
        <taxon>Pseudomonadota</taxon>
        <taxon>Betaproteobacteria</taxon>
        <taxon>Burkholderiales</taxon>
        <taxon>Burkholderiaceae</taxon>
        <taxon>Paraburkholderia</taxon>
    </lineage>
</organism>
<dbReference type="AlphaFoldDB" id="A0A370NFI1"/>
<evidence type="ECO:0000256" key="1">
    <source>
        <dbReference type="SAM" id="MobiDB-lite"/>
    </source>
</evidence>
<dbReference type="Pfam" id="PF12836">
    <property type="entry name" value="HHH_3"/>
    <property type="match status" value="1"/>
</dbReference>
<dbReference type="RefSeq" id="WP_115098700.1">
    <property type="nucleotide sequence ID" value="NZ_QHKS01000001.1"/>
</dbReference>
<evidence type="ECO:0000313" key="3">
    <source>
        <dbReference type="EMBL" id="RDK04325.1"/>
    </source>
</evidence>